<evidence type="ECO:0008006" key="3">
    <source>
        <dbReference type="Google" id="ProtNLM"/>
    </source>
</evidence>
<dbReference type="EMBL" id="AGEK01000025">
    <property type="protein sequence ID" value="EHO70673.1"/>
    <property type="molecule type" value="Genomic_DNA"/>
</dbReference>
<dbReference type="STRING" id="999422.HMPREF9944_01292"/>
<protein>
    <recommendedName>
        <fullName evidence="3">Lipoprotein</fullName>
    </recommendedName>
</protein>
<reference evidence="1 2" key="1">
    <citation type="submission" date="2011-12" db="EMBL/GenBank/DDBJ databases">
        <title>The Genome Sequence of Prevotella maculosa OT 289.</title>
        <authorList>
            <consortium name="The Broad Institute Genome Sequencing Platform"/>
            <person name="Earl A."/>
            <person name="Ward D."/>
            <person name="Feldgarden M."/>
            <person name="Gevers D."/>
            <person name="Izard J."/>
            <person name="Blanton J.M."/>
            <person name="Mathney J."/>
            <person name="Tanner A.C."/>
            <person name="Dewhirst F.E."/>
            <person name="Young S.K."/>
            <person name="Zeng Q."/>
            <person name="Gargeya S."/>
            <person name="Fitzgerald M."/>
            <person name="Haas B."/>
            <person name="Abouelleil A."/>
            <person name="Alvarado L."/>
            <person name="Arachchi H.M."/>
            <person name="Berlin A."/>
            <person name="Chapman S.B."/>
            <person name="Gearin G."/>
            <person name="Goldberg J."/>
            <person name="Griggs A."/>
            <person name="Gujja S."/>
            <person name="Hansen M."/>
            <person name="Heiman D."/>
            <person name="Howarth C."/>
            <person name="Larimer J."/>
            <person name="Lui A."/>
            <person name="MacDonald P.J.P."/>
            <person name="McCowen C."/>
            <person name="Montmayeur A."/>
            <person name="Murphy C."/>
            <person name="Neiman D."/>
            <person name="Pearson M."/>
            <person name="Priest M."/>
            <person name="Roberts A."/>
            <person name="Saif S."/>
            <person name="Shea T."/>
            <person name="Sisk P."/>
            <person name="Stolte C."/>
            <person name="Sykes S."/>
            <person name="Wortman J."/>
            <person name="Nusbaum C."/>
            <person name="Birren B."/>
        </authorList>
    </citation>
    <scope>NUCLEOTIDE SEQUENCE [LARGE SCALE GENOMIC DNA]</scope>
    <source>
        <strain evidence="1 2">OT 289</strain>
    </source>
</reference>
<proteinExistence type="predicted"/>
<gene>
    <name evidence="1" type="ORF">HMPREF9944_01292</name>
</gene>
<dbReference type="RefSeq" id="WP_008565230.1">
    <property type="nucleotide sequence ID" value="NZ_JH594503.1"/>
</dbReference>
<organism evidence="1 2">
    <name type="scientific">Segatella maculosa OT 289</name>
    <dbReference type="NCBI Taxonomy" id="999422"/>
    <lineage>
        <taxon>Bacteria</taxon>
        <taxon>Pseudomonadati</taxon>
        <taxon>Bacteroidota</taxon>
        <taxon>Bacteroidia</taxon>
        <taxon>Bacteroidales</taxon>
        <taxon>Prevotellaceae</taxon>
        <taxon>Segatella</taxon>
    </lineage>
</organism>
<sequence>MKKTIFCGLVSVLMGIVSGCQSGPERPEVARIVKQIGTAYTPFPVGYEGRITHQDDRIDELRRVATLDELYQLATADSVPMVRLAAFIAIMKQRPSIAKTIALMDIQSQACVPTLYGCSVYMESLAALRIAFLQKNRHYGLSKADSVAIDSCVLFTPHAKHLDYLRYLLCRLPPHRQYYERVKALFLRHHYIEALVALARYRRPEDCQYVLDALQGKVKDPINIAAYWAEYEHIHAPRLPLSEKITRWLHPERTVEDIPEPRLRLDIHAHWQYIPEEDDYNDAEMVRKYALRCVYENPNVPAFKPYLQAARAYRRRQMCDVVN</sequence>
<dbReference type="AlphaFoldDB" id="H1HMF5"/>
<dbReference type="PROSITE" id="PS51257">
    <property type="entry name" value="PROKAR_LIPOPROTEIN"/>
    <property type="match status" value="1"/>
</dbReference>
<dbReference type="PATRIC" id="fig|999422.3.peg.1338"/>
<dbReference type="Proteomes" id="UP000003167">
    <property type="component" value="Unassembled WGS sequence"/>
</dbReference>
<name>H1HMF5_9BACT</name>
<dbReference type="HOGENOM" id="CLU_860132_0_0_10"/>
<dbReference type="OrthoDB" id="1077322at2"/>
<evidence type="ECO:0000313" key="2">
    <source>
        <dbReference type="Proteomes" id="UP000003167"/>
    </source>
</evidence>
<comment type="caution">
    <text evidence="1">The sequence shown here is derived from an EMBL/GenBank/DDBJ whole genome shotgun (WGS) entry which is preliminary data.</text>
</comment>
<accession>H1HMF5</accession>
<evidence type="ECO:0000313" key="1">
    <source>
        <dbReference type="EMBL" id="EHO70673.1"/>
    </source>
</evidence>
<keyword evidence="2" id="KW-1185">Reference proteome</keyword>